<dbReference type="OrthoDB" id="7889003at2"/>
<protein>
    <submittedName>
        <fullName evidence="1">Uncharacterized protein</fullName>
    </submittedName>
</protein>
<name>A0A2N3UD49_9BACT</name>
<dbReference type="EMBL" id="PJMU01000002">
    <property type="protein sequence ID" value="PKV67308.1"/>
    <property type="molecule type" value="Genomic_DNA"/>
</dbReference>
<dbReference type="SUPFAM" id="SSF53098">
    <property type="entry name" value="Ribonuclease H-like"/>
    <property type="match status" value="1"/>
</dbReference>
<gene>
    <name evidence="1" type="ORF">BD749_2450</name>
</gene>
<sequence>MIFTSSRYKERSKGLQETNYILGNKSDIFSIHYSCESFTKSKSSTPRVTSISIYNIKTKEQICFNIHIEAQLRGYNCMRLSGDELDASERSLLQQFYKFVKNHQGCIWVHWNMKNYKYGFEALSIRYKLLTRRSAPKLKAHDHYNLDVLLRKLYGHNFEVNSCHSKLLNLSQRNNIPIKGMLLGIEEAKAFTAKNYQAIMESSQSKAEAIGLIIKAAGEKGLKVNASLREIYGISLLSVLLFIGDNFTKIKRIASAIGSLLIMLLVL</sequence>
<evidence type="ECO:0000313" key="1">
    <source>
        <dbReference type="EMBL" id="PKV67308.1"/>
    </source>
</evidence>
<comment type="caution">
    <text evidence="1">The sequence shown here is derived from an EMBL/GenBank/DDBJ whole genome shotgun (WGS) entry which is preliminary data.</text>
</comment>
<dbReference type="InterPro" id="IPR012337">
    <property type="entry name" value="RNaseH-like_sf"/>
</dbReference>
<reference evidence="1 2" key="1">
    <citation type="submission" date="2017-12" db="EMBL/GenBank/DDBJ databases">
        <title>Genomic Encyclopedia of Type Strains, Phase III (KMG-III): the genomes of soil and plant-associated and newly described type strains.</title>
        <authorList>
            <person name="Whitman W."/>
        </authorList>
    </citation>
    <scope>NUCLEOTIDE SEQUENCE [LARGE SCALE GENOMIC DNA]</scope>
    <source>
        <strain evidence="1 2">LP43</strain>
    </source>
</reference>
<dbReference type="AlphaFoldDB" id="A0A2N3UD49"/>
<accession>A0A2N3UD49</accession>
<keyword evidence="2" id="KW-1185">Reference proteome</keyword>
<dbReference type="Proteomes" id="UP000233782">
    <property type="component" value="Unassembled WGS sequence"/>
</dbReference>
<dbReference type="RefSeq" id="WP_143741260.1">
    <property type="nucleotide sequence ID" value="NZ_PJMU01000002.1"/>
</dbReference>
<proteinExistence type="predicted"/>
<organism evidence="1 2">
    <name type="scientific">Pontibacter ramchanderi</name>
    <dbReference type="NCBI Taxonomy" id="1179743"/>
    <lineage>
        <taxon>Bacteria</taxon>
        <taxon>Pseudomonadati</taxon>
        <taxon>Bacteroidota</taxon>
        <taxon>Cytophagia</taxon>
        <taxon>Cytophagales</taxon>
        <taxon>Hymenobacteraceae</taxon>
        <taxon>Pontibacter</taxon>
    </lineage>
</organism>
<evidence type="ECO:0000313" key="2">
    <source>
        <dbReference type="Proteomes" id="UP000233782"/>
    </source>
</evidence>